<dbReference type="AlphaFoldDB" id="A0A1I8Q561"/>
<evidence type="ECO:0000256" key="1">
    <source>
        <dbReference type="ARBA" id="ARBA00004141"/>
    </source>
</evidence>
<feature type="transmembrane region" description="Helical" evidence="7">
    <location>
        <begin position="39"/>
        <end position="57"/>
    </location>
</feature>
<proteinExistence type="inferred from homology"/>
<dbReference type="STRING" id="35570.A0A1I8Q561"/>
<dbReference type="SUPFAM" id="SSF82866">
    <property type="entry name" value="Multidrug efflux transporter AcrB transmembrane domain"/>
    <property type="match status" value="1"/>
</dbReference>
<keyword evidence="9" id="KW-1185">Reference proteome</keyword>
<dbReference type="VEuPathDB" id="VectorBase:SCAU014010"/>
<dbReference type="GO" id="GO:0022857">
    <property type="term" value="F:transmembrane transporter activity"/>
    <property type="evidence" value="ECO:0007669"/>
    <property type="project" value="InterPro"/>
</dbReference>
<dbReference type="Pfam" id="PF04515">
    <property type="entry name" value="Choline_transpo"/>
    <property type="match status" value="1"/>
</dbReference>
<dbReference type="EnsemblMetazoa" id="SCAU014010-RC">
    <property type="protein sequence ID" value="SCAU014010-PC"/>
    <property type="gene ID" value="SCAU014010"/>
</dbReference>
<keyword evidence="5 7" id="KW-0472">Membrane</keyword>
<sequence>MARDDIDDVDAKYGKKLSHERNYKPPLWRKRSCTDVPCFLLFLVFLGAWIFIAQYALRNGDLNKLVVPTDSFNKKCGIDSGVLDKKYLFFFNLDKCLDPLVPITGCPTPQICVQQCPKETFIWDVMKTQNLPVSELKSRMICITEAEKNALQTIDDMQRAINEERCARWYIKSAPFLNRCIWEFSAKTCEYIPSFLLQRSQRDLTNAKALTTAHIDVRNEEQLQALALTMFPEAQALVSKNNVDSKLAAVNEEPNTQCSRRETVIKEKMLQTDTRLSKFIGNIVVHFTNGTHEAQRVGDYVVEDIVNSYVVILTAILCTLVATFIFIALMRWLAAPFLWTSIFGVIVGLAVGIYFTIKQYTFYHREATVPQHGLNLNSAVKNILQDERLWLYLSIFLSIFLVILLLLLIVLRNRINIAVALIKEGSKAVSSVKSTVFFPIFIWILFIAAIVYAIGVGLYLGSIGKNSFRMIRLLDPNSLTGVTQENCKCDGPAINYTVGASCDPTTFEQNCYIADTSLSGLFRQSQRAPCMKTMCSFVKVEHTTMVNWFIAYNVFGFLWLTFFIDGFSDMVLACTFATWYWTFKKKDVPFFTLTKSIFQTTFYHLGTLAFGSLILAICRMIRLILEYIDRKIKKYDNALTRAILCCMKCFFWLLESFLRFLSKNAYIMCAIHGKNFCSSAKDAFNLTMRNCLRVMTLDKVTDFLFFMSKLLITGCAGVATYFFLVNNPSIVQLHYNAVPTAIVSILSFLITTVFFGVYSMAVDTLFLCFLEDIERNDGSDEKPYYMSKQLMKILGKRNKTSKRTP</sequence>
<keyword evidence="3 7" id="KW-0812">Transmembrane</keyword>
<dbReference type="EnsemblMetazoa" id="SCAU014010-RD">
    <property type="protein sequence ID" value="SCAU014010-PD"/>
    <property type="gene ID" value="SCAU014010"/>
</dbReference>
<dbReference type="EnsemblMetazoa" id="SCAU014010-RB">
    <property type="protein sequence ID" value="SCAU014010-PB"/>
    <property type="gene ID" value="SCAU014010"/>
</dbReference>
<accession>A0A1I8Q561</accession>
<keyword evidence="4 7" id="KW-1133">Transmembrane helix</keyword>
<dbReference type="GO" id="GO:0016020">
    <property type="term" value="C:membrane"/>
    <property type="evidence" value="ECO:0007669"/>
    <property type="project" value="UniProtKB-SubCell"/>
</dbReference>
<keyword evidence="6" id="KW-0325">Glycoprotein</keyword>
<comment type="similarity">
    <text evidence="2">Belongs to the CTL (choline transporter-like) family.</text>
</comment>
<evidence type="ECO:0000256" key="6">
    <source>
        <dbReference type="ARBA" id="ARBA00023180"/>
    </source>
</evidence>
<feature type="transmembrane region" description="Helical" evidence="7">
    <location>
        <begin position="602"/>
        <end position="625"/>
    </location>
</feature>
<dbReference type="PANTHER" id="PTHR12385:SF14">
    <property type="entry name" value="CHOLINE TRANSPORTER-LIKE 2"/>
    <property type="match status" value="1"/>
</dbReference>
<feature type="transmembrane region" description="Helical" evidence="7">
    <location>
        <begin position="309"/>
        <end position="330"/>
    </location>
</feature>
<feature type="transmembrane region" description="Helical" evidence="7">
    <location>
        <begin position="389"/>
        <end position="411"/>
    </location>
</feature>
<dbReference type="OrthoDB" id="420519at2759"/>
<feature type="transmembrane region" description="Helical" evidence="7">
    <location>
        <begin position="436"/>
        <end position="460"/>
    </location>
</feature>
<dbReference type="KEGG" id="scac:106084404"/>
<evidence type="ECO:0000256" key="5">
    <source>
        <dbReference type="ARBA" id="ARBA00023136"/>
    </source>
</evidence>
<dbReference type="PANTHER" id="PTHR12385">
    <property type="entry name" value="CHOLINE TRANSPORTER-LIKE (SLC FAMILY 44)"/>
    <property type="match status" value="1"/>
</dbReference>
<dbReference type="EnsemblMetazoa" id="SCAU014010-RE">
    <property type="protein sequence ID" value="SCAU014010-PE"/>
    <property type="gene ID" value="SCAU014010"/>
</dbReference>
<evidence type="ECO:0000256" key="7">
    <source>
        <dbReference type="SAM" id="Phobius"/>
    </source>
</evidence>
<dbReference type="Proteomes" id="UP000095300">
    <property type="component" value="Unassembled WGS sequence"/>
</dbReference>
<evidence type="ECO:0000313" key="9">
    <source>
        <dbReference type="Proteomes" id="UP000095300"/>
    </source>
</evidence>
<dbReference type="InterPro" id="IPR007603">
    <property type="entry name" value="Choline_transptr-like"/>
</dbReference>
<gene>
    <name evidence="8" type="primary">106084404</name>
</gene>
<feature type="transmembrane region" description="Helical" evidence="7">
    <location>
        <begin position="336"/>
        <end position="357"/>
    </location>
</feature>
<organism evidence="8 9">
    <name type="scientific">Stomoxys calcitrans</name>
    <name type="common">Stable fly</name>
    <name type="synonym">Conops calcitrans</name>
    <dbReference type="NCBI Taxonomy" id="35570"/>
    <lineage>
        <taxon>Eukaryota</taxon>
        <taxon>Metazoa</taxon>
        <taxon>Ecdysozoa</taxon>
        <taxon>Arthropoda</taxon>
        <taxon>Hexapoda</taxon>
        <taxon>Insecta</taxon>
        <taxon>Pterygota</taxon>
        <taxon>Neoptera</taxon>
        <taxon>Endopterygota</taxon>
        <taxon>Diptera</taxon>
        <taxon>Brachycera</taxon>
        <taxon>Muscomorpha</taxon>
        <taxon>Muscoidea</taxon>
        <taxon>Muscidae</taxon>
        <taxon>Stomoxys</taxon>
    </lineage>
</organism>
<evidence type="ECO:0008006" key="10">
    <source>
        <dbReference type="Google" id="ProtNLM"/>
    </source>
</evidence>
<feature type="transmembrane region" description="Helical" evidence="7">
    <location>
        <begin position="703"/>
        <end position="725"/>
    </location>
</feature>
<name>A0A1I8Q561_STOCA</name>
<evidence type="ECO:0000256" key="3">
    <source>
        <dbReference type="ARBA" id="ARBA00022692"/>
    </source>
</evidence>
<evidence type="ECO:0000256" key="4">
    <source>
        <dbReference type="ARBA" id="ARBA00022989"/>
    </source>
</evidence>
<evidence type="ECO:0000313" key="8">
    <source>
        <dbReference type="EnsemblMetazoa" id="SCAU014010-PD"/>
    </source>
</evidence>
<comment type="subcellular location">
    <subcellularLocation>
        <location evidence="1">Membrane</location>
        <topology evidence="1">Multi-pass membrane protein</topology>
    </subcellularLocation>
</comment>
<protein>
    <recommendedName>
        <fullName evidence="10">CTL-like protein 2</fullName>
    </recommendedName>
</protein>
<feature type="transmembrane region" description="Helical" evidence="7">
    <location>
        <begin position="549"/>
        <end position="582"/>
    </location>
</feature>
<feature type="transmembrane region" description="Helical" evidence="7">
    <location>
        <begin position="737"/>
        <end position="761"/>
    </location>
</feature>
<dbReference type="EnsemblMetazoa" id="SCAU014010-RA">
    <property type="protein sequence ID" value="SCAU014010-PA"/>
    <property type="gene ID" value="SCAU014010"/>
</dbReference>
<reference evidence="9" key="1">
    <citation type="submission" date="2015-05" db="EMBL/GenBank/DDBJ databases">
        <authorList>
            <person name="Wilson R.K."/>
            <person name="Warren W.C."/>
            <person name="Olafson P."/>
        </authorList>
    </citation>
    <scope>NUCLEOTIDE SEQUENCE [LARGE SCALE GENOMIC DNA]</scope>
    <source>
        <strain evidence="9">USDA</strain>
    </source>
</reference>
<evidence type="ECO:0000256" key="2">
    <source>
        <dbReference type="ARBA" id="ARBA00007168"/>
    </source>
</evidence>
<reference evidence="8" key="2">
    <citation type="submission" date="2020-05" db="UniProtKB">
        <authorList>
            <consortium name="EnsemblMetazoa"/>
        </authorList>
    </citation>
    <scope>IDENTIFICATION</scope>
    <source>
        <strain evidence="8">USDA</strain>
    </source>
</reference>